<gene>
    <name evidence="2" type="ORF">NCCP691_22960</name>
</gene>
<feature type="region of interest" description="Disordered" evidence="1">
    <location>
        <begin position="96"/>
        <end position="118"/>
    </location>
</feature>
<organism evidence="2 3">
    <name type="scientific">Noviherbaspirillum aridicola</name>
    <dbReference type="NCBI Taxonomy" id="2849687"/>
    <lineage>
        <taxon>Bacteria</taxon>
        <taxon>Pseudomonadati</taxon>
        <taxon>Pseudomonadota</taxon>
        <taxon>Betaproteobacteria</taxon>
        <taxon>Burkholderiales</taxon>
        <taxon>Oxalobacteraceae</taxon>
        <taxon>Noviherbaspirillum</taxon>
    </lineage>
</organism>
<comment type="caution">
    <text evidence="2">The sequence shown here is derived from an EMBL/GenBank/DDBJ whole genome shotgun (WGS) entry which is preliminary data.</text>
</comment>
<dbReference type="Proteomes" id="UP000887222">
    <property type="component" value="Unassembled WGS sequence"/>
</dbReference>
<name>A0ABQ4Q5K6_9BURK</name>
<protein>
    <submittedName>
        <fullName evidence="2">Uncharacterized protein</fullName>
    </submittedName>
</protein>
<dbReference type="EMBL" id="BPMK01000009">
    <property type="protein sequence ID" value="GIZ52282.1"/>
    <property type="molecule type" value="Genomic_DNA"/>
</dbReference>
<dbReference type="RefSeq" id="WP_220808452.1">
    <property type="nucleotide sequence ID" value="NZ_BPMK01000009.1"/>
</dbReference>
<evidence type="ECO:0000313" key="3">
    <source>
        <dbReference type="Proteomes" id="UP000887222"/>
    </source>
</evidence>
<keyword evidence="3" id="KW-1185">Reference proteome</keyword>
<accession>A0ABQ4Q5K6</accession>
<proteinExistence type="predicted"/>
<evidence type="ECO:0000256" key="1">
    <source>
        <dbReference type="SAM" id="MobiDB-lite"/>
    </source>
</evidence>
<reference evidence="2 3" key="1">
    <citation type="journal article" date="2022" name="Int. J. Syst. Evol. Microbiol.">
        <title>Noviherbaspirillum aridicola sp. nov., isolated from an arid soil in Pakistan.</title>
        <authorList>
            <person name="Khan I.U."/>
            <person name="Saqib M."/>
            <person name="Amin A."/>
            <person name="Hussain F."/>
            <person name="Li L."/>
            <person name="Liu Y.H."/>
            <person name="Fang B.Z."/>
            <person name="Ahmed I."/>
            <person name="Li W.J."/>
        </authorList>
    </citation>
    <scope>NUCLEOTIDE SEQUENCE [LARGE SCALE GENOMIC DNA]</scope>
    <source>
        <strain evidence="2 3">NCCP-691</strain>
    </source>
</reference>
<evidence type="ECO:0000313" key="2">
    <source>
        <dbReference type="EMBL" id="GIZ52282.1"/>
    </source>
</evidence>
<sequence length="118" mass="13094">MRKKSGLVEQPNYTPNHMLDTLMEKLEVGSDAALARVLKIPPSTISKIRHKQVAVNSALLLAAHEATDLSIRELRLLMGDVKTRYWLGNMGHGLPERKPAPVRAFPEQHRGQPALQAA</sequence>